<protein>
    <recommendedName>
        <fullName evidence="1">YgjP-like metallopeptidase domain-containing protein</fullName>
    </recommendedName>
</protein>
<dbReference type="CDD" id="cd07344">
    <property type="entry name" value="M48_yhfN_like"/>
    <property type="match status" value="1"/>
</dbReference>
<dbReference type="EMBL" id="FOGW01000004">
    <property type="protein sequence ID" value="SER42592.1"/>
    <property type="molecule type" value="Genomic_DNA"/>
</dbReference>
<evidence type="ECO:0000313" key="2">
    <source>
        <dbReference type="EMBL" id="SER42592.1"/>
    </source>
</evidence>
<dbReference type="PANTHER" id="PTHR30399">
    <property type="entry name" value="UNCHARACTERIZED PROTEIN YGJP"/>
    <property type="match status" value="1"/>
</dbReference>
<dbReference type="Proteomes" id="UP000182471">
    <property type="component" value="Unassembled WGS sequence"/>
</dbReference>
<evidence type="ECO:0000313" key="3">
    <source>
        <dbReference type="Proteomes" id="UP000182471"/>
    </source>
</evidence>
<dbReference type="AlphaFoldDB" id="A0A1H9P327"/>
<dbReference type="OrthoDB" id="9811177at2"/>
<dbReference type="InterPro" id="IPR002725">
    <property type="entry name" value="YgjP-like_metallopeptidase"/>
</dbReference>
<name>A0A1H9P327_9FIRM</name>
<gene>
    <name evidence="2" type="ORF">SAMN02910429_00070</name>
</gene>
<dbReference type="Gene3D" id="3.30.2010.10">
    <property type="entry name" value="Metalloproteases ('zincins'), catalytic domain"/>
    <property type="match status" value="1"/>
</dbReference>
<evidence type="ECO:0000259" key="1">
    <source>
        <dbReference type="Pfam" id="PF01863"/>
    </source>
</evidence>
<keyword evidence="3" id="KW-1185">Reference proteome</keyword>
<dbReference type="PANTHER" id="PTHR30399:SF1">
    <property type="entry name" value="UTP PYROPHOSPHATASE"/>
    <property type="match status" value="1"/>
</dbReference>
<dbReference type="RefSeq" id="WP_022750011.1">
    <property type="nucleotide sequence ID" value="NZ_FOGW01000004.1"/>
</dbReference>
<proteinExistence type="predicted"/>
<sequence length="198" mass="23698">MKNVNPRSIVKKEDIALDNIIVHVQYKKIKNLYLKVDVNTCEVKVSAPYTISKKRLNEFLLDRREWINTTRQRVIDKQHKNNNFDKLGSEEEKKLREYLKFEIKNYIIKYEKLMGVKSTGFTIRKMKTRWGSCNIRTHHLNFNLALARVPRECVEYVVVHELTHLIEPSHNKNFWNLMEHYLPGAKNLRKRLNEYSAI</sequence>
<organism evidence="2 3">
    <name type="scientific">Lachnobacterium bovis</name>
    <dbReference type="NCBI Taxonomy" id="140626"/>
    <lineage>
        <taxon>Bacteria</taxon>
        <taxon>Bacillati</taxon>
        <taxon>Bacillota</taxon>
        <taxon>Clostridia</taxon>
        <taxon>Lachnospirales</taxon>
        <taxon>Lachnospiraceae</taxon>
        <taxon>Lachnobacterium</taxon>
    </lineage>
</organism>
<feature type="domain" description="YgjP-like metallopeptidase" evidence="1">
    <location>
        <begin position="80"/>
        <end position="194"/>
    </location>
</feature>
<dbReference type="InterPro" id="IPR053136">
    <property type="entry name" value="UTP_pyrophosphatase-like"/>
</dbReference>
<accession>A0A1H9P327</accession>
<reference evidence="3" key="1">
    <citation type="submission" date="2016-10" db="EMBL/GenBank/DDBJ databases">
        <authorList>
            <person name="Varghese N."/>
            <person name="Submissions S."/>
        </authorList>
    </citation>
    <scope>NUCLEOTIDE SEQUENCE [LARGE SCALE GENOMIC DNA]</scope>
    <source>
        <strain evidence="3">S1b</strain>
    </source>
</reference>
<dbReference type="Pfam" id="PF01863">
    <property type="entry name" value="YgjP-like"/>
    <property type="match status" value="1"/>
</dbReference>